<dbReference type="EMBL" id="VSRR010082531">
    <property type="protein sequence ID" value="MPC89893.1"/>
    <property type="molecule type" value="Genomic_DNA"/>
</dbReference>
<feature type="region of interest" description="Disordered" evidence="1">
    <location>
        <begin position="51"/>
        <end position="83"/>
    </location>
</feature>
<protein>
    <submittedName>
        <fullName evidence="2">Uncharacterized protein</fullName>
    </submittedName>
</protein>
<feature type="compositionally biased region" description="Basic and acidic residues" evidence="1">
    <location>
        <begin position="71"/>
        <end position="82"/>
    </location>
</feature>
<evidence type="ECO:0000313" key="3">
    <source>
        <dbReference type="Proteomes" id="UP000324222"/>
    </source>
</evidence>
<gene>
    <name evidence="2" type="ORF">E2C01_084856</name>
</gene>
<reference evidence="2 3" key="1">
    <citation type="submission" date="2019-05" db="EMBL/GenBank/DDBJ databases">
        <title>Another draft genome of Portunus trituberculatus and its Hox gene families provides insights of decapod evolution.</title>
        <authorList>
            <person name="Jeong J.-H."/>
            <person name="Song I."/>
            <person name="Kim S."/>
            <person name="Choi T."/>
            <person name="Kim D."/>
            <person name="Ryu S."/>
            <person name="Kim W."/>
        </authorList>
    </citation>
    <scope>NUCLEOTIDE SEQUENCE [LARGE SCALE GENOMIC DNA]</scope>
    <source>
        <tissue evidence="2">Muscle</tissue>
    </source>
</reference>
<proteinExistence type="predicted"/>
<comment type="caution">
    <text evidence="2">The sequence shown here is derived from an EMBL/GenBank/DDBJ whole genome shotgun (WGS) entry which is preliminary data.</text>
</comment>
<name>A0A5B7J5X4_PORTR</name>
<keyword evidence="3" id="KW-1185">Reference proteome</keyword>
<dbReference type="AlphaFoldDB" id="A0A5B7J5X4"/>
<accession>A0A5B7J5X4</accession>
<sequence length="121" mass="13124">MFKLCPIPRPTGSARRPGLVGVSAFPETTPDSCYAAAILSLGREQNLKIRQKTAGTRVHRDATALRQTQPRTDKTQDREVKTDPIVTPMELRGMHAHGPLSFPSPRSGACPTLSLSCAAWS</sequence>
<dbReference type="Proteomes" id="UP000324222">
    <property type="component" value="Unassembled WGS sequence"/>
</dbReference>
<organism evidence="2 3">
    <name type="scientific">Portunus trituberculatus</name>
    <name type="common">Swimming crab</name>
    <name type="synonym">Neptunus trituberculatus</name>
    <dbReference type="NCBI Taxonomy" id="210409"/>
    <lineage>
        <taxon>Eukaryota</taxon>
        <taxon>Metazoa</taxon>
        <taxon>Ecdysozoa</taxon>
        <taxon>Arthropoda</taxon>
        <taxon>Crustacea</taxon>
        <taxon>Multicrustacea</taxon>
        <taxon>Malacostraca</taxon>
        <taxon>Eumalacostraca</taxon>
        <taxon>Eucarida</taxon>
        <taxon>Decapoda</taxon>
        <taxon>Pleocyemata</taxon>
        <taxon>Brachyura</taxon>
        <taxon>Eubrachyura</taxon>
        <taxon>Portunoidea</taxon>
        <taxon>Portunidae</taxon>
        <taxon>Portuninae</taxon>
        <taxon>Portunus</taxon>
    </lineage>
</organism>
<evidence type="ECO:0000313" key="2">
    <source>
        <dbReference type="EMBL" id="MPC89893.1"/>
    </source>
</evidence>
<evidence type="ECO:0000256" key="1">
    <source>
        <dbReference type="SAM" id="MobiDB-lite"/>
    </source>
</evidence>